<feature type="compositionally biased region" description="Low complexity" evidence="5">
    <location>
        <begin position="66"/>
        <end position="82"/>
    </location>
</feature>
<dbReference type="InterPro" id="IPR043358">
    <property type="entry name" value="GNL1-like"/>
</dbReference>
<feature type="region of interest" description="Disordered" evidence="5">
    <location>
        <begin position="66"/>
        <end position="88"/>
    </location>
</feature>
<dbReference type="Proteomes" id="UP000030747">
    <property type="component" value="Unassembled WGS sequence"/>
</dbReference>
<dbReference type="VEuPathDB" id="ToxoDB:ETH_00028655"/>
<dbReference type="InterPro" id="IPR023179">
    <property type="entry name" value="GTP-bd_ortho_bundle_sf"/>
</dbReference>
<reference evidence="6" key="1">
    <citation type="submission" date="2013-10" db="EMBL/GenBank/DDBJ databases">
        <title>Genomic analysis of the causative agents of coccidiosis in chickens.</title>
        <authorList>
            <person name="Reid A.J."/>
            <person name="Blake D."/>
            <person name="Billington K."/>
            <person name="Browne H."/>
            <person name="Dunn M."/>
            <person name="Hung S."/>
            <person name="Kawahara F."/>
            <person name="Miranda-Saavedra D."/>
            <person name="Mourier T."/>
            <person name="Nagra H."/>
            <person name="Otto T.D."/>
            <person name="Rawlings N."/>
            <person name="Sanchez A."/>
            <person name="Sanders M."/>
            <person name="Subramaniam C."/>
            <person name="Tay Y."/>
            <person name="Dear P."/>
            <person name="Doerig C."/>
            <person name="Gruber A."/>
            <person name="Parkinson J."/>
            <person name="Shirley M."/>
            <person name="Wan K.L."/>
            <person name="Berriman M."/>
            <person name="Tomley F."/>
            <person name="Pain A."/>
        </authorList>
    </citation>
    <scope>NUCLEOTIDE SEQUENCE [LARGE SCALE GENOMIC DNA]</scope>
    <source>
        <strain evidence="6">Houghton</strain>
    </source>
</reference>
<evidence type="ECO:0000256" key="2">
    <source>
        <dbReference type="ARBA" id="ARBA00022741"/>
    </source>
</evidence>
<dbReference type="GO" id="GO:0005525">
    <property type="term" value="F:GTP binding"/>
    <property type="evidence" value="ECO:0007669"/>
    <property type="project" value="UniProtKB-KW"/>
</dbReference>
<dbReference type="VEuPathDB" id="ToxoDB:ETH2_0905100"/>
<dbReference type="PANTHER" id="PTHR45709:SF2">
    <property type="entry name" value="LARGE SUBUNIT GTPASE 1 HOMOLOG"/>
    <property type="match status" value="1"/>
</dbReference>
<gene>
    <name evidence="6" type="ORF">ETH_00028655</name>
</gene>
<evidence type="ECO:0000256" key="4">
    <source>
        <dbReference type="ARBA" id="ARBA00023134"/>
    </source>
</evidence>
<sequence>LVFPKAVKSKHLLVLHGVVPVDEMRGDYLASVQLICDSIPYSLIRHYGISPEAYRSALKLNPYSSSSSSSGSSSSSSSSSVGGTSGPLQQGARVEAAALLASVAAQRHFMSGGRGGQLDLHRVAKLLLRDFSAGRLCCCREPSGAVFGAAAEAAGAQQFLAAVCESLEAKIAAPRSSAAAAAAAAAAPAAAAPAAAAAASSSRKGKKTQMNPADVLRELEEDADLMQVIGSAGGGQNNASLVVTKRKARQMQKQLLKGKGSKNLGGFAHRI</sequence>
<name>U6KQJ3_EIMTE</name>
<dbReference type="EMBL" id="HG674226">
    <property type="protein sequence ID" value="CDJ39188.1"/>
    <property type="molecule type" value="Genomic_DNA"/>
</dbReference>
<dbReference type="AlphaFoldDB" id="U6KQJ3"/>
<evidence type="ECO:0000256" key="3">
    <source>
        <dbReference type="ARBA" id="ARBA00022801"/>
    </source>
</evidence>
<evidence type="ECO:0000313" key="6">
    <source>
        <dbReference type="EMBL" id="CDJ39188.1"/>
    </source>
</evidence>
<dbReference type="RefSeq" id="XP_013229943.1">
    <property type="nucleotide sequence ID" value="XM_013374489.1"/>
</dbReference>
<dbReference type="GO" id="GO:0005829">
    <property type="term" value="C:cytosol"/>
    <property type="evidence" value="ECO:0007669"/>
    <property type="project" value="TreeGrafter"/>
</dbReference>
<dbReference type="GeneID" id="25254824"/>
<dbReference type="Gene3D" id="1.10.1580.10">
    <property type="match status" value="1"/>
</dbReference>
<evidence type="ECO:0000256" key="5">
    <source>
        <dbReference type="SAM" id="MobiDB-lite"/>
    </source>
</evidence>
<keyword evidence="1" id="KW-0963">Cytoplasm</keyword>
<evidence type="ECO:0000256" key="1">
    <source>
        <dbReference type="ARBA" id="ARBA00022490"/>
    </source>
</evidence>
<organism evidence="6 7">
    <name type="scientific">Eimeria tenella</name>
    <name type="common">Coccidian parasite</name>
    <dbReference type="NCBI Taxonomy" id="5802"/>
    <lineage>
        <taxon>Eukaryota</taxon>
        <taxon>Sar</taxon>
        <taxon>Alveolata</taxon>
        <taxon>Apicomplexa</taxon>
        <taxon>Conoidasida</taxon>
        <taxon>Coccidia</taxon>
        <taxon>Eucoccidiorida</taxon>
        <taxon>Eimeriorina</taxon>
        <taxon>Eimeriidae</taxon>
        <taxon>Eimeria</taxon>
    </lineage>
</organism>
<protein>
    <submittedName>
        <fullName evidence="6">Uncharacterized protein</fullName>
    </submittedName>
</protein>
<proteinExistence type="predicted"/>
<dbReference type="GO" id="GO:0003924">
    <property type="term" value="F:GTPase activity"/>
    <property type="evidence" value="ECO:0007669"/>
    <property type="project" value="InterPro"/>
</dbReference>
<keyword evidence="3" id="KW-0378">Hydrolase</keyword>
<reference evidence="6" key="2">
    <citation type="submission" date="2013-10" db="EMBL/GenBank/DDBJ databases">
        <authorList>
            <person name="Aslett M."/>
        </authorList>
    </citation>
    <scope>NUCLEOTIDE SEQUENCE [LARGE SCALE GENOMIC DNA]</scope>
    <source>
        <strain evidence="6">Houghton</strain>
    </source>
</reference>
<dbReference type="OrthoDB" id="61815at2759"/>
<keyword evidence="2" id="KW-0547">Nucleotide-binding</keyword>
<keyword evidence="7" id="KW-1185">Reference proteome</keyword>
<dbReference type="PANTHER" id="PTHR45709">
    <property type="entry name" value="LARGE SUBUNIT GTPASE 1 HOMOLOG-RELATED"/>
    <property type="match status" value="1"/>
</dbReference>
<feature type="non-terminal residue" evidence="6">
    <location>
        <position position="1"/>
    </location>
</feature>
<accession>U6KQJ3</accession>
<keyword evidence="4" id="KW-0342">GTP-binding</keyword>
<evidence type="ECO:0000313" key="7">
    <source>
        <dbReference type="Proteomes" id="UP000030747"/>
    </source>
</evidence>